<dbReference type="InterPro" id="IPR021435">
    <property type="entry name" value="DUF3084"/>
</dbReference>
<comment type="caution">
    <text evidence="3">The sequence shown here is derived from an EMBL/GenBank/DDBJ whole genome shotgun (WGS) entry which is preliminary data.</text>
</comment>
<keyword evidence="1" id="KW-0175">Coiled coil</keyword>
<protein>
    <submittedName>
        <fullName evidence="3">DUF3084 domain-containing protein</fullName>
    </submittedName>
</protein>
<dbReference type="Pfam" id="PF11283">
    <property type="entry name" value="DUF3084"/>
    <property type="match status" value="1"/>
</dbReference>
<dbReference type="Proteomes" id="UP001154265">
    <property type="component" value="Unassembled WGS sequence"/>
</dbReference>
<keyword evidence="2" id="KW-0472">Membrane</keyword>
<dbReference type="EMBL" id="JAKKUT010000002">
    <property type="protein sequence ID" value="MDG2991334.1"/>
    <property type="molecule type" value="Genomic_DNA"/>
</dbReference>
<keyword evidence="2" id="KW-1133">Transmembrane helix</keyword>
<keyword evidence="2" id="KW-0812">Transmembrane</keyword>
<dbReference type="RefSeq" id="WP_277867204.1">
    <property type="nucleotide sequence ID" value="NZ_JAKKUT010000002.1"/>
</dbReference>
<sequence length="479" mass="53215">MAGYILILAVIVLGGAIATVGDRLGSKVGKARLSLFNLRPRQTAVLITILTGSLISAATLGILLALSQELQDAVLRIESIREQQETAKQELEETRAEKAEIEAELARSQNDLGDIRQRLLQTNEVLERAVNRQSLTQEQLDQLQSRYSRAQAELEDFEAQSRTLQGQIQRLQRERDQVQSRLRGVAGQKEQLEAAIKVAKDRLSQVESQKQALQGEINRIQTQLDEADQQQQLLLSQQRSLREEIAALEASRQRLEENVNILLLGLRRGTITIRAGQILASGLLQNMGDRRQATSAVEELLRQARRNAIVLNNPQQIQPTDQVVQITQQDVDRLVDQLADGQSYVVRILAAANYLQGESNVLVVPQVAPNQVVFQEGENIASIALNPSTMTDDQILQRLDQLFTVSNQRAIASGMLPDPVTGSVGSFRQIELIKFVLELKEHQGNIDISAIAPQIVYTSGPLEISLIARQNQRVILRSS</sequence>
<reference evidence="3" key="1">
    <citation type="journal article" date="2022" name="Genome Biol. Evol.">
        <title>A New Gene Family Diagnostic for Intracellular Biomineralization of Amorphous Ca Carbonates by Cyanobacteria.</title>
        <authorList>
            <person name="Benzerara K."/>
            <person name="Duprat E."/>
            <person name="Bitard-Feildel T."/>
            <person name="Caumes G."/>
            <person name="Cassier-Chauvat C."/>
            <person name="Chauvat F."/>
            <person name="Dezi M."/>
            <person name="Diop S.I."/>
            <person name="Gaschignard G."/>
            <person name="Gorgen S."/>
            <person name="Gugger M."/>
            <person name="Lopez-Garcia P."/>
            <person name="Millet M."/>
            <person name="Skouri-Panet F."/>
            <person name="Moreira D."/>
            <person name="Callebaut I."/>
        </authorList>
    </citation>
    <scope>NUCLEOTIDE SEQUENCE</scope>
    <source>
        <strain evidence="3">G9</strain>
    </source>
</reference>
<keyword evidence="4" id="KW-1185">Reference proteome</keyword>
<gene>
    <name evidence="3" type="ORF">L3556_10390</name>
</gene>
<dbReference type="SUPFAM" id="SSF57997">
    <property type="entry name" value="Tropomyosin"/>
    <property type="match status" value="1"/>
</dbReference>
<evidence type="ECO:0000256" key="2">
    <source>
        <dbReference type="SAM" id="Phobius"/>
    </source>
</evidence>
<feature type="coiled-coil region" evidence="1">
    <location>
        <begin position="63"/>
        <end position="258"/>
    </location>
</feature>
<dbReference type="Gene3D" id="1.10.287.1490">
    <property type="match status" value="1"/>
</dbReference>
<evidence type="ECO:0000313" key="4">
    <source>
        <dbReference type="Proteomes" id="UP001154265"/>
    </source>
</evidence>
<reference evidence="3" key="2">
    <citation type="submission" date="2022-01" db="EMBL/GenBank/DDBJ databases">
        <authorList>
            <person name="Zivanovic Y."/>
            <person name="Moreira D."/>
            <person name="Lopez-Garcia P."/>
        </authorList>
    </citation>
    <scope>NUCLEOTIDE SEQUENCE</scope>
    <source>
        <strain evidence="3">G9</strain>
    </source>
</reference>
<accession>A0ABT6F0I6</accession>
<evidence type="ECO:0000256" key="1">
    <source>
        <dbReference type="SAM" id="Coils"/>
    </source>
</evidence>
<proteinExistence type="predicted"/>
<evidence type="ECO:0000313" key="3">
    <source>
        <dbReference type="EMBL" id="MDG2991334.1"/>
    </source>
</evidence>
<name>A0ABT6F0I6_9SYNE</name>
<organism evidence="3 4">
    <name type="scientific">Candidatus Synechococcus calcipolaris G9</name>
    <dbReference type="NCBI Taxonomy" id="1497997"/>
    <lineage>
        <taxon>Bacteria</taxon>
        <taxon>Bacillati</taxon>
        <taxon>Cyanobacteriota</taxon>
        <taxon>Cyanophyceae</taxon>
        <taxon>Synechococcales</taxon>
        <taxon>Synechococcaceae</taxon>
        <taxon>Synechococcus</taxon>
    </lineage>
</organism>
<feature type="transmembrane region" description="Helical" evidence="2">
    <location>
        <begin position="42"/>
        <end position="66"/>
    </location>
</feature>